<dbReference type="AlphaFoldDB" id="A0A448XD70"/>
<feature type="region of interest" description="Disordered" evidence="1">
    <location>
        <begin position="179"/>
        <end position="201"/>
    </location>
</feature>
<evidence type="ECO:0000313" key="3">
    <source>
        <dbReference type="Proteomes" id="UP000784294"/>
    </source>
</evidence>
<organism evidence="2 3">
    <name type="scientific">Protopolystoma xenopodis</name>
    <dbReference type="NCBI Taxonomy" id="117903"/>
    <lineage>
        <taxon>Eukaryota</taxon>
        <taxon>Metazoa</taxon>
        <taxon>Spiralia</taxon>
        <taxon>Lophotrochozoa</taxon>
        <taxon>Platyhelminthes</taxon>
        <taxon>Monogenea</taxon>
        <taxon>Polyopisthocotylea</taxon>
        <taxon>Polystomatidea</taxon>
        <taxon>Polystomatidae</taxon>
        <taxon>Protopolystoma</taxon>
    </lineage>
</organism>
<dbReference type="EMBL" id="CAAALY010247012">
    <property type="protein sequence ID" value="VEL34117.1"/>
    <property type="molecule type" value="Genomic_DNA"/>
</dbReference>
<accession>A0A448XD70</accession>
<keyword evidence="3" id="KW-1185">Reference proteome</keyword>
<reference evidence="2" key="1">
    <citation type="submission" date="2018-11" db="EMBL/GenBank/DDBJ databases">
        <authorList>
            <consortium name="Pathogen Informatics"/>
        </authorList>
    </citation>
    <scope>NUCLEOTIDE SEQUENCE</scope>
</reference>
<evidence type="ECO:0000313" key="2">
    <source>
        <dbReference type="EMBL" id="VEL34117.1"/>
    </source>
</evidence>
<gene>
    <name evidence="2" type="ORF">PXEA_LOCUS27557</name>
</gene>
<dbReference type="Proteomes" id="UP000784294">
    <property type="component" value="Unassembled WGS sequence"/>
</dbReference>
<proteinExistence type="predicted"/>
<comment type="caution">
    <text evidence="2">The sequence shown here is derived from an EMBL/GenBank/DDBJ whole genome shotgun (WGS) entry which is preliminary data.</text>
</comment>
<sequence>MGEDPKQGETPQLFSRQLAKGSTSLVSLTICSALLRLARRTDNADYAAGETSENVPRKQRQHECSSKANLQLVVVLWWNRASNLFTQHFHSKCNRLLFSTNLSRISRFSLLRFFRYRHRLISTPNGCRIVNVRLQGQPYPSKLSLPCCQIAKLTTRATGTLLYSSRIDWTRIGPDHKHHLRKHTESSGHTYTPTHRAEDRRTDVHARKLLSGRGPDTERRQGAWGDGFGKRTFLSLEHNCFWSASTHDEHPNRHRHAAFADRISSLSHLLTGVAHNKDGGFGRERVRRKGMQSIKMVQDKRKDTFATLRRKVRRGMEVTCPL</sequence>
<protein>
    <submittedName>
        <fullName evidence="2">Uncharacterized protein</fullName>
    </submittedName>
</protein>
<name>A0A448XD70_9PLAT</name>
<evidence type="ECO:0000256" key="1">
    <source>
        <dbReference type="SAM" id="MobiDB-lite"/>
    </source>
</evidence>